<accession>A0ABR0TTY8</accession>
<feature type="compositionally biased region" description="Basic and acidic residues" evidence="1">
    <location>
        <begin position="1"/>
        <end position="15"/>
    </location>
</feature>
<dbReference type="Pfam" id="PF04419">
    <property type="entry name" value="SERF-like_N"/>
    <property type="match status" value="1"/>
</dbReference>
<evidence type="ECO:0000259" key="2">
    <source>
        <dbReference type="Pfam" id="PF04419"/>
    </source>
</evidence>
<sequence>MARGNQKERAREKNLKAQGNIKNKTTMSGSEQAKAKESAAEIMRAKQAAADAKKAAEGKK</sequence>
<organism evidence="3 4">
    <name type="scientific">Aureobasidium pullulans</name>
    <name type="common">Black yeast</name>
    <name type="synonym">Pullularia pullulans</name>
    <dbReference type="NCBI Taxonomy" id="5580"/>
    <lineage>
        <taxon>Eukaryota</taxon>
        <taxon>Fungi</taxon>
        <taxon>Dikarya</taxon>
        <taxon>Ascomycota</taxon>
        <taxon>Pezizomycotina</taxon>
        <taxon>Dothideomycetes</taxon>
        <taxon>Dothideomycetidae</taxon>
        <taxon>Dothideales</taxon>
        <taxon>Saccotheciaceae</taxon>
        <taxon>Aureobasidium</taxon>
    </lineage>
</organism>
<dbReference type="Proteomes" id="UP001341245">
    <property type="component" value="Unassembled WGS sequence"/>
</dbReference>
<reference evidence="3 4" key="1">
    <citation type="submission" date="2023-11" db="EMBL/GenBank/DDBJ databases">
        <title>Draft genome sequence and annotation of the polyextremotolerant black yeast-like fungus Aureobasidium pullulans NRRL 62042.</title>
        <authorList>
            <person name="Dielentheis-Frenken M.R.E."/>
            <person name="Wibberg D."/>
            <person name="Blank L.M."/>
            <person name="Tiso T."/>
        </authorList>
    </citation>
    <scope>NUCLEOTIDE SEQUENCE [LARGE SCALE GENOMIC DNA]</scope>
    <source>
        <strain evidence="3 4">NRRL 62042</strain>
    </source>
</reference>
<evidence type="ECO:0000313" key="3">
    <source>
        <dbReference type="EMBL" id="KAK6007951.1"/>
    </source>
</evidence>
<dbReference type="EMBL" id="JASGXD010000002">
    <property type="protein sequence ID" value="KAK6007951.1"/>
    <property type="molecule type" value="Genomic_DNA"/>
</dbReference>
<proteinExistence type="predicted"/>
<gene>
    <name evidence="3" type="ORF">QM012_004765</name>
</gene>
<feature type="domain" description="Small EDRK-rich factor-like N-terminal" evidence="2">
    <location>
        <begin position="1"/>
        <end position="37"/>
    </location>
</feature>
<feature type="compositionally biased region" description="Polar residues" evidence="1">
    <location>
        <begin position="20"/>
        <end position="29"/>
    </location>
</feature>
<feature type="region of interest" description="Disordered" evidence="1">
    <location>
        <begin position="1"/>
        <end position="39"/>
    </location>
</feature>
<comment type="caution">
    <text evidence="3">The sequence shown here is derived from an EMBL/GenBank/DDBJ whole genome shotgun (WGS) entry which is preliminary data.</text>
</comment>
<keyword evidence="4" id="KW-1185">Reference proteome</keyword>
<protein>
    <recommendedName>
        <fullName evidence="2">Small EDRK-rich factor-like N-terminal domain-containing protein</fullName>
    </recommendedName>
</protein>
<evidence type="ECO:0000313" key="4">
    <source>
        <dbReference type="Proteomes" id="UP001341245"/>
    </source>
</evidence>
<name>A0ABR0TTY8_AURPU</name>
<evidence type="ECO:0000256" key="1">
    <source>
        <dbReference type="SAM" id="MobiDB-lite"/>
    </source>
</evidence>
<dbReference type="InterPro" id="IPR007513">
    <property type="entry name" value="SERF-like_N"/>
</dbReference>